<evidence type="ECO:0000313" key="2">
    <source>
        <dbReference type="Proteomes" id="UP000233020"/>
    </source>
</evidence>
<name>A0A2K5C7P6_AOTNA</name>
<keyword evidence="2" id="KW-1185">Reference proteome</keyword>
<dbReference type="Proteomes" id="UP000233020">
    <property type="component" value="Unplaced"/>
</dbReference>
<dbReference type="Ensembl" id="ENSANAT00000022481.1">
    <property type="protein sequence ID" value="ENSANAP00000004724.1"/>
    <property type="gene ID" value="ENSANAG00000020470.1"/>
</dbReference>
<reference evidence="1" key="2">
    <citation type="submission" date="2025-09" db="UniProtKB">
        <authorList>
            <consortium name="Ensembl"/>
        </authorList>
    </citation>
    <scope>IDENTIFICATION</scope>
</reference>
<dbReference type="OMA" id="EWAQVPS"/>
<organism evidence="1 2">
    <name type="scientific">Aotus nancymaae</name>
    <name type="common">Ma's night monkey</name>
    <dbReference type="NCBI Taxonomy" id="37293"/>
    <lineage>
        <taxon>Eukaryota</taxon>
        <taxon>Metazoa</taxon>
        <taxon>Chordata</taxon>
        <taxon>Craniata</taxon>
        <taxon>Vertebrata</taxon>
        <taxon>Euteleostomi</taxon>
        <taxon>Mammalia</taxon>
        <taxon>Eutheria</taxon>
        <taxon>Euarchontoglires</taxon>
        <taxon>Primates</taxon>
        <taxon>Haplorrhini</taxon>
        <taxon>Platyrrhini</taxon>
        <taxon>Aotidae</taxon>
        <taxon>Aotus</taxon>
    </lineage>
</organism>
<sequence length="60" mass="6654">MHADLYPTCNPTAVQCDDQVVPSAAARGMLLFDTWDLTLSNSSLCTYLCFVKCKSVNKHE</sequence>
<protein>
    <submittedName>
        <fullName evidence="1">Uncharacterized protein</fullName>
    </submittedName>
</protein>
<evidence type="ECO:0000313" key="1">
    <source>
        <dbReference type="Ensembl" id="ENSANAP00000004724.1"/>
    </source>
</evidence>
<accession>A0A2K5C7P6</accession>
<proteinExistence type="predicted"/>
<reference evidence="1" key="1">
    <citation type="submission" date="2025-08" db="UniProtKB">
        <authorList>
            <consortium name="Ensembl"/>
        </authorList>
    </citation>
    <scope>IDENTIFICATION</scope>
</reference>
<dbReference type="GeneTree" id="ENSGT00910000147335"/>
<dbReference type="AlphaFoldDB" id="A0A2K5C7P6"/>